<proteinExistence type="predicted"/>
<organism evidence="1 2">
    <name type="scientific">Albugo candida</name>
    <dbReference type="NCBI Taxonomy" id="65357"/>
    <lineage>
        <taxon>Eukaryota</taxon>
        <taxon>Sar</taxon>
        <taxon>Stramenopiles</taxon>
        <taxon>Oomycota</taxon>
        <taxon>Peronosporomycetes</taxon>
        <taxon>Albuginales</taxon>
        <taxon>Albuginaceae</taxon>
        <taxon>Albugo</taxon>
    </lineage>
</organism>
<sequence>MQQATVQFEYLDCVFVGHEIQQYGLGTGYQNCHPVFGLQQSRKLISPSMETASMFTYIAARIGRDGRREEIERGDEHQTIVFDEKQMMHFRDIKAPKTMLVLVCSAFT</sequence>
<dbReference type="InParanoid" id="A0A024FWQ7"/>
<accession>A0A024FWQ7</accession>
<gene>
    <name evidence="1" type="ORF">BN9_130880</name>
</gene>
<dbReference type="AlphaFoldDB" id="A0A024FWQ7"/>
<dbReference type="EMBL" id="CAIX01001174">
    <property type="protein sequence ID" value="CCI11535.1"/>
    <property type="molecule type" value="Genomic_DNA"/>
</dbReference>
<keyword evidence="2" id="KW-1185">Reference proteome</keyword>
<reference evidence="1 2" key="1">
    <citation type="submission" date="2012-05" db="EMBL/GenBank/DDBJ databases">
        <title>Recombination and specialization in a pathogen metapopulation.</title>
        <authorList>
            <person name="Gardiner A."/>
            <person name="Kemen E."/>
            <person name="Schultz-Larsen T."/>
            <person name="MacLean D."/>
            <person name="Van Oosterhout C."/>
            <person name="Jones J.D.G."/>
        </authorList>
    </citation>
    <scope>NUCLEOTIDE SEQUENCE [LARGE SCALE GENOMIC DNA]</scope>
    <source>
        <strain evidence="1 2">Ac Nc2</strain>
    </source>
</reference>
<comment type="caution">
    <text evidence="1">The sequence shown here is derived from an EMBL/GenBank/DDBJ whole genome shotgun (WGS) entry which is preliminary data.</text>
</comment>
<protein>
    <submittedName>
        <fullName evidence="1">Uncharacterized protein</fullName>
    </submittedName>
</protein>
<name>A0A024FWQ7_9STRA</name>
<dbReference type="Proteomes" id="UP000053237">
    <property type="component" value="Unassembled WGS sequence"/>
</dbReference>
<evidence type="ECO:0000313" key="1">
    <source>
        <dbReference type="EMBL" id="CCI11535.1"/>
    </source>
</evidence>
<evidence type="ECO:0000313" key="2">
    <source>
        <dbReference type="Proteomes" id="UP000053237"/>
    </source>
</evidence>